<evidence type="ECO:0000256" key="5">
    <source>
        <dbReference type="ARBA" id="ARBA00022989"/>
    </source>
</evidence>
<reference evidence="10 11" key="1">
    <citation type="submission" date="2020-04" db="EMBL/GenBank/DDBJ databases">
        <authorList>
            <person name="Alioto T."/>
            <person name="Alioto T."/>
            <person name="Gomez Garrido J."/>
        </authorList>
    </citation>
    <scope>NUCLEOTIDE SEQUENCE [LARGE SCALE GENOMIC DNA]</scope>
</reference>
<dbReference type="GO" id="GO:0016887">
    <property type="term" value="F:ATP hydrolysis activity"/>
    <property type="evidence" value="ECO:0007669"/>
    <property type="project" value="InterPro"/>
</dbReference>
<dbReference type="InterPro" id="IPR003439">
    <property type="entry name" value="ABC_transporter-like_ATP-bd"/>
</dbReference>
<evidence type="ECO:0000256" key="8">
    <source>
        <dbReference type="SAM" id="Phobius"/>
    </source>
</evidence>
<feature type="region of interest" description="Disordered" evidence="7">
    <location>
        <begin position="100"/>
        <end position="129"/>
    </location>
</feature>
<dbReference type="Pfam" id="PF01061">
    <property type="entry name" value="ABC2_membrane"/>
    <property type="match status" value="1"/>
</dbReference>
<keyword evidence="6 8" id="KW-0472">Membrane</keyword>
<feature type="transmembrane region" description="Helical" evidence="8">
    <location>
        <begin position="597"/>
        <end position="620"/>
    </location>
</feature>
<dbReference type="OrthoDB" id="66620at2759"/>
<feature type="transmembrane region" description="Helical" evidence="8">
    <location>
        <begin position="465"/>
        <end position="483"/>
    </location>
</feature>
<dbReference type="Pfam" id="PF00005">
    <property type="entry name" value="ABC_tran"/>
    <property type="match status" value="1"/>
</dbReference>
<feature type="transmembrane region" description="Helical" evidence="8">
    <location>
        <begin position="563"/>
        <end position="585"/>
    </location>
</feature>
<dbReference type="PANTHER" id="PTHR48041">
    <property type="entry name" value="ABC TRANSPORTER G FAMILY MEMBER 28"/>
    <property type="match status" value="1"/>
</dbReference>
<dbReference type="GO" id="GO:0140359">
    <property type="term" value="F:ABC-type transporter activity"/>
    <property type="evidence" value="ECO:0007669"/>
    <property type="project" value="InterPro"/>
</dbReference>
<feature type="transmembrane region" description="Helical" evidence="8">
    <location>
        <begin position="726"/>
        <end position="748"/>
    </location>
</feature>
<keyword evidence="5 8" id="KW-1133">Transmembrane helix</keyword>
<keyword evidence="11" id="KW-1185">Reference proteome</keyword>
<feature type="transmembrane region" description="Helical" evidence="8">
    <location>
        <begin position="522"/>
        <end position="543"/>
    </location>
</feature>
<dbReference type="GO" id="GO:0005886">
    <property type="term" value="C:plasma membrane"/>
    <property type="evidence" value="ECO:0007669"/>
    <property type="project" value="TreeGrafter"/>
</dbReference>
<feature type="domain" description="ABC transporter" evidence="9">
    <location>
        <begin position="172"/>
        <end position="404"/>
    </location>
</feature>
<gene>
    <name evidence="10" type="ORF">CLODIP_2_CD10994</name>
</gene>
<evidence type="ECO:0000256" key="3">
    <source>
        <dbReference type="ARBA" id="ARBA00022448"/>
    </source>
</evidence>
<evidence type="ECO:0000256" key="1">
    <source>
        <dbReference type="ARBA" id="ARBA00004141"/>
    </source>
</evidence>
<dbReference type="Gene3D" id="3.40.50.300">
    <property type="entry name" value="P-loop containing nucleotide triphosphate hydrolases"/>
    <property type="match status" value="1"/>
</dbReference>
<dbReference type="InterPro" id="IPR027417">
    <property type="entry name" value="P-loop_NTPase"/>
</dbReference>
<evidence type="ECO:0000256" key="2">
    <source>
        <dbReference type="ARBA" id="ARBA00005814"/>
    </source>
</evidence>
<evidence type="ECO:0000313" key="11">
    <source>
        <dbReference type="Proteomes" id="UP000494165"/>
    </source>
</evidence>
<dbReference type="PANTHER" id="PTHR48041:SF89">
    <property type="entry name" value="FI03229P"/>
    <property type="match status" value="1"/>
</dbReference>
<proteinExistence type="inferred from homology"/>
<dbReference type="SUPFAM" id="SSF52540">
    <property type="entry name" value="P-loop containing nucleoside triphosphate hydrolases"/>
    <property type="match status" value="1"/>
</dbReference>
<protein>
    <recommendedName>
        <fullName evidence="9">ABC transporter domain-containing protein</fullName>
    </recommendedName>
</protein>
<feature type="transmembrane region" description="Helical" evidence="8">
    <location>
        <begin position="490"/>
        <end position="507"/>
    </location>
</feature>
<dbReference type="InterPro" id="IPR050352">
    <property type="entry name" value="ABCG_transporters"/>
</dbReference>
<dbReference type="Proteomes" id="UP000494165">
    <property type="component" value="Unassembled WGS sequence"/>
</dbReference>
<comment type="caution">
    <text evidence="10">The sequence shown here is derived from an EMBL/GenBank/DDBJ whole genome shotgun (WGS) entry which is preliminary data.</text>
</comment>
<organism evidence="10 11">
    <name type="scientific">Cloeon dipterum</name>
    <dbReference type="NCBI Taxonomy" id="197152"/>
    <lineage>
        <taxon>Eukaryota</taxon>
        <taxon>Metazoa</taxon>
        <taxon>Ecdysozoa</taxon>
        <taxon>Arthropoda</taxon>
        <taxon>Hexapoda</taxon>
        <taxon>Insecta</taxon>
        <taxon>Pterygota</taxon>
        <taxon>Palaeoptera</taxon>
        <taxon>Ephemeroptera</taxon>
        <taxon>Pisciforma</taxon>
        <taxon>Baetidae</taxon>
        <taxon>Cloeon</taxon>
    </lineage>
</organism>
<name>A0A8S1CF89_9INSE</name>
<accession>A0A8S1CF89</accession>
<dbReference type="PROSITE" id="PS50893">
    <property type="entry name" value="ABC_TRANSPORTER_2"/>
    <property type="match status" value="1"/>
</dbReference>
<evidence type="ECO:0000259" key="9">
    <source>
        <dbReference type="PROSITE" id="PS50893"/>
    </source>
</evidence>
<keyword evidence="4 8" id="KW-0812">Transmembrane</keyword>
<evidence type="ECO:0000256" key="4">
    <source>
        <dbReference type="ARBA" id="ARBA00022692"/>
    </source>
</evidence>
<dbReference type="GO" id="GO:0005524">
    <property type="term" value="F:ATP binding"/>
    <property type="evidence" value="ECO:0007669"/>
    <property type="project" value="InterPro"/>
</dbReference>
<dbReference type="EMBL" id="CADEPI010000041">
    <property type="protein sequence ID" value="CAB3368965.1"/>
    <property type="molecule type" value="Genomic_DNA"/>
</dbReference>
<dbReference type="InterPro" id="IPR013525">
    <property type="entry name" value="ABC2_TM"/>
</dbReference>
<comment type="subcellular location">
    <subcellularLocation>
        <location evidence="1">Membrane</location>
        <topology evidence="1">Multi-pass membrane protein</topology>
    </subcellularLocation>
</comment>
<keyword evidence="3" id="KW-0813">Transport</keyword>
<comment type="similarity">
    <text evidence="2">Belongs to the ABC transporter superfamily. ABCG family. Eye pigment precursor importer (TC 3.A.1.204) subfamily.</text>
</comment>
<evidence type="ECO:0000313" key="10">
    <source>
        <dbReference type="EMBL" id="CAB3368965.1"/>
    </source>
</evidence>
<evidence type="ECO:0000256" key="6">
    <source>
        <dbReference type="ARBA" id="ARBA00023136"/>
    </source>
</evidence>
<dbReference type="AlphaFoldDB" id="A0A8S1CF89"/>
<evidence type="ECO:0000256" key="7">
    <source>
        <dbReference type="SAM" id="MobiDB-lite"/>
    </source>
</evidence>
<sequence>MNERRYSVPSLNEPARLHELASEDLHAWSIYRQNLNSDFADSALGAGEKSPLPYGNFQLRESTVRSILRHPRYGPKSELTGNMYTYLKFGLPRVFPPVRRDNSSGYDSSEDGSPRAPVAGGAKSGVPRSRSETALNVMNNQPLRSASEANLLTMAELRPHKRRAFHKILPNLQLRNVHYEKGSNRLLETINLEARGGDMHGIMATSRTEGSALLDIISGRQRASKGEVWLNGHCVRPKSLRKHFSVVKLESENFDASLTAKQTLRFHSWLSNAPSAKVRRAEVEALLSQLGLSQVRNTRIGALTHSERIRLQLACALLQGCDMIALDDPSRNMDIFDTFFLLEFLRQWASVGPRIVFLTIHPLTFEIFSMLSRVTLLCAGRLAFTGRRVEMLPYFEQIEYPCPAFKNPSDYYIDLVTLDDLSAEAMLESSQRIQQLTEVFANRQPPLSDPGPPLEMPSVAKPPGFFLQIWALLLRGLILRWPLCLVRFSHNLLLCAALSVAIGAIYWDLRNPVASQDSLPDWISFYVVMMGMWNMPLSFWTALAKRPNDKKSIYRPIQAFCKILLDIPPLLCLALAFFAPAYAMSGSVTSAPRADLFSIYIGLTLLYALCSHAVMQFFLALTPGSPITGCTMGLGTNWMLLFACGYPLHLDDLAQAWTQYLSPLRWILNTLVHPELLQVTSVTCRPVQVQRQDIIVQLPCALNSGLDVLRPLHLSQGWPWNQSLPFVSSVVAILTLIWTIFAFIAFSLV</sequence>
<feature type="transmembrane region" description="Helical" evidence="8">
    <location>
        <begin position="627"/>
        <end position="648"/>
    </location>
</feature>